<name>A0AAD7BY95_9AGAR</name>
<keyword evidence="2" id="KW-1185">Reference proteome</keyword>
<gene>
    <name evidence="1" type="ORF">FB45DRAFT_913547</name>
</gene>
<dbReference type="Proteomes" id="UP001221142">
    <property type="component" value="Unassembled WGS sequence"/>
</dbReference>
<sequence>MSLKIYESYPGSMVEFYDLVRGILLSNDVQTHLMQKIGAPGDFPSRKSTADAFEMLVGASYTEHRNNETEEEFQTWFDDTFTPLMEAADAAHSAYEQWKGAKVTPLKKVKRKKREKVLNAVRICRQRQDIFKRRREVARPKIRVEQDAGLLFSPAAQQSPDPLSTDDITQMRSLARNLRLHASTLEGNMWFINAKSPVREVADELSTYKSRAHNIFADIEACIWPQKVPLFPPLPKLLPPSGYFVSRQNVVMMQTLIKDIRRDFSLLGIFFNRDTPYRDTVDRQNTRIENDISRLQGHLSQIANN</sequence>
<evidence type="ECO:0000313" key="2">
    <source>
        <dbReference type="Proteomes" id="UP001221142"/>
    </source>
</evidence>
<dbReference type="EMBL" id="JARKIF010000008">
    <property type="protein sequence ID" value="KAJ7632805.1"/>
    <property type="molecule type" value="Genomic_DNA"/>
</dbReference>
<organism evidence="1 2">
    <name type="scientific">Roridomyces roridus</name>
    <dbReference type="NCBI Taxonomy" id="1738132"/>
    <lineage>
        <taxon>Eukaryota</taxon>
        <taxon>Fungi</taxon>
        <taxon>Dikarya</taxon>
        <taxon>Basidiomycota</taxon>
        <taxon>Agaricomycotina</taxon>
        <taxon>Agaricomycetes</taxon>
        <taxon>Agaricomycetidae</taxon>
        <taxon>Agaricales</taxon>
        <taxon>Marasmiineae</taxon>
        <taxon>Mycenaceae</taxon>
        <taxon>Roridomyces</taxon>
    </lineage>
</organism>
<proteinExistence type="predicted"/>
<comment type="caution">
    <text evidence="1">The sequence shown here is derived from an EMBL/GenBank/DDBJ whole genome shotgun (WGS) entry which is preliminary data.</text>
</comment>
<dbReference type="AlphaFoldDB" id="A0AAD7BY95"/>
<reference evidence="1" key="1">
    <citation type="submission" date="2023-03" db="EMBL/GenBank/DDBJ databases">
        <title>Massive genome expansion in bonnet fungi (Mycena s.s.) driven by repeated elements and novel gene families across ecological guilds.</title>
        <authorList>
            <consortium name="Lawrence Berkeley National Laboratory"/>
            <person name="Harder C.B."/>
            <person name="Miyauchi S."/>
            <person name="Viragh M."/>
            <person name="Kuo A."/>
            <person name="Thoen E."/>
            <person name="Andreopoulos B."/>
            <person name="Lu D."/>
            <person name="Skrede I."/>
            <person name="Drula E."/>
            <person name="Henrissat B."/>
            <person name="Morin E."/>
            <person name="Kohler A."/>
            <person name="Barry K."/>
            <person name="LaButti K."/>
            <person name="Morin E."/>
            <person name="Salamov A."/>
            <person name="Lipzen A."/>
            <person name="Mereny Z."/>
            <person name="Hegedus B."/>
            <person name="Baldrian P."/>
            <person name="Stursova M."/>
            <person name="Weitz H."/>
            <person name="Taylor A."/>
            <person name="Grigoriev I.V."/>
            <person name="Nagy L.G."/>
            <person name="Martin F."/>
            <person name="Kauserud H."/>
        </authorList>
    </citation>
    <scope>NUCLEOTIDE SEQUENCE</scope>
    <source>
        <strain evidence="1">9284</strain>
    </source>
</reference>
<accession>A0AAD7BY95</accession>
<evidence type="ECO:0000313" key="1">
    <source>
        <dbReference type="EMBL" id="KAJ7632805.1"/>
    </source>
</evidence>
<protein>
    <submittedName>
        <fullName evidence="1">Uncharacterized protein</fullName>
    </submittedName>
</protein>